<dbReference type="EMBL" id="KV019086">
    <property type="protein sequence ID" value="KZV16333.1"/>
    <property type="molecule type" value="Genomic_DNA"/>
</dbReference>
<sequence length="125" mass="14521">MEMRKNLKAGVCDREPRRRRRNPRAWCTRSVSIGPNWISTIADQIGREMQAIKEMSKLEHAHMLNDIKPAEALIDKGHKVQLFQKTFQRLQPCVQRIVFAKRLYISRAGHNKSRGEFPRTGVKAV</sequence>
<keyword evidence="3" id="KW-1185">Reference proteome</keyword>
<dbReference type="AlphaFoldDB" id="A0A2Z7A5E1"/>
<protein>
    <submittedName>
        <fullName evidence="2">Putative mediator of RNA polymerase II transcription subunit 26b</fullName>
    </submittedName>
</protein>
<evidence type="ECO:0000313" key="2">
    <source>
        <dbReference type="EMBL" id="KZV16333.1"/>
    </source>
</evidence>
<evidence type="ECO:0000313" key="3">
    <source>
        <dbReference type="Proteomes" id="UP000250235"/>
    </source>
</evidence>
<evidence type="ECO:0000256" key="1">
    <source>
        <dbReference type="SAM" id="MobiDB-lite"/>
    </source>
</evidence>
<accession>A0A2Z7A5E1</accession>
<gene>
    <name evidence="2" type="ORF">F511_27152</name>
</gene>
<feature type="compositionally biased region" description="Basic and acidic residues" evidence="1">
    <location>
        <begin position="1"/>
        <end position="16"/>
    </location>
</feature>
<dbReference type="Proteomes" id="UP000250235">
    <property type="component" value="Unassembled WGS sequence"/>
</dbReference>
<reference evidence="2 3" key="1">
    <citation type="journal article" date="2015" name="Proc. Natl. Acad. Sci. U.S.A.">
        <title>The resurrection genome of Boea hygrometrica: A blueprint for survival of dehydration.</title>
        <authorList>
            <person name="Xiao L."/>
            <person name="Yang G."/>
            <person name="Zhang L."/>
            <person name="Yang X."/>
            <person name="Zhao S."/>
            <person name="Ji Z."/>
            <person name="Zhou Q."/>
            <person name="Hu M."/>
            <person name="Wang Y."/>
            <person name="Chen M."/>
            <person name="Xu Y."/>
            <person name="Jin H."/>
            <person name="Xiao X."/>
            <person name="Hu G."/>
            <person name="Bao F."/>
            <person name="Hu Y."/>
            <person name="Wan P."/>
            <person name="Li L."/>
            <person name="Deng X."/>
            <person name="Kuang T."/>
            <person name="Xiang C."/>
            <person name="Zhu J.K."/>
            <person name="Oliver M.J."/>
            <person name="He Y."/>
        </authorList>
    </citation>
    <scope>NUCLEOTIDE SEQUENCE [LARGE SCALE GENOMIC DNA]</scope>
    <source>
        <strain evidence="3">cv. XS01</strain>
    </source>
</reference>
<proteinExistence type="predicted"/>
<organism evidence="2 3">
    <name type="scientific">Dorcoceras hygrometricum</name>
    <dbReference type="NCBI Taxonomy" id="472368"/>
    <lineage>
        <taxon>Eukaryota</taxon>
        <taxon>Viridiplantae</taxon>
        <taxon>Streptophyta</taxon>
        <taxon>Embryophyta</taxon>
        <taxon>Tracheophyta</taxon>
        <taxon>Spermatophyta</taxon>
        <taxon>Magnoliopsida</taxon>
        <taxon>eudicotyledons</taxon>
        <taxon>Gunneridae</taxon>
        <taxon>Pentapetalae</taxon>
        <taxon>asterids</taxon>
        <taxon>lamiids</taxon>
        <taxon>Lamiales</taxon>
        <taxon>Gesneriaceae</taxon>
        <taxon>Didymocarpoideae</taxon>
        <taxon>Trichosporeae</taxon>
        <taxon>Loxocarpinae</taxon>
        <taxon>Dorcoceras</taxon>
    </lineage>
</organism>
<feature type="region of interest" description="Disordered" evidence="1">
    <location>
        <begin position="1"/>
        <end position="21"/>
    </location>
</feature>
<name>A0A2Z7A5E1_9LAMI</name>